<dbReference type="AlphaFoldDB" id="A0AAJ6QST3"/>
<feature type="region of interest" description="Disordered" evidence="1">
    <location>
        <begin position="505"/>
        <end position="535"/>
    </location>
</feature>
<sequence>CRAECYFPIDIQGTYLLQQSNGQNGITYSEVVIDSDSIPPWGHCHKRRGVPGVILRDPTGVMDCMRCLHLSVKSDNVIHIQAEGLGKCYITEEAARENCPDGNSKHNYELFILYRKEPAKGVFCPFTGRFRVNSYQKDGQESRCLAPRAQFSEVSNCPRGDHFSVKFRSCSFPDRSEKFMCLGDWDSNNSEDRYVALMDTSHDDPKRPKYRCGMYRQDSATGRVYMSLTSDSTCNVLSAHNGYETFMLSPMDQEPLPSIVERAQCVFPEYAQGPWGDQVNIDEGTMVLRDSKNGFSTQTIRCVLQGSDRYPVHMISQCGDETYACVKFQRRSATVIEFQFGTSESAPVKNLCSDERFASSEWITQGRNPAMQQSQSGGCPIVGDYTGSIPGAIGLCARIASDCNNPDIMFYTVYNCENSTHIYEEREYNCLGNWDEDGITYSFTHRRDVHEFQCFSGKIIRGGEEAYIREAGESCSRGEDPFIFGMRVTRYSTCSNILSHLGPALQPASKPNSPRNRLQKPAFHQPSTEKPFHDSTDPYWYRPVSTKPWKRIETHPIDSDHVNEIPSAAGQLVRLNSCLLMLTAVIVSKRFL</sequence>
<dbReference type="PANTHER" id="PTHR22255">
    <property type="entry name" value="LP06548P"/>
    <property type="match status" value="1"/>
</dbReference>
<dbReference type="KEGG" id="goe:100901396"/>
<dbReference type="InterPro" id="IPR055472">
    <property type="entry name" value="DUF7044"/>
</dbReference>
<feature type="domain" description="DUF7044" evidence="4">
    <location>
        <begin position="4"/>
        <end position="102"/>
    </location>
</feature>
<organism evidence="6 7">
    <name type="scientific">Galendromus occidentalis</name>
    <name type="common">western predatory mite</name>
    <dbReference type="NCBI Taxonomy" id="34638"/>
    <lineage>
        <taxon>Eukaryota</taxon>
        <taxon>Metazoa</taxon>
        <taxon>Ecdysozoa</taxon>
        <taxon>Arthropoda</taxon>
        <taxon>Chelicerata</taxon>
        <taxon>Arachnida</taxon>
        <taxon>Acari</taxon>
        <taxon>Parasitiformes</taxon>
        <taxon>Mesostigmata</taxon>
        <taxon>Gamasina</taxon>
        <taxon>Phytoseioidea</taxon>
        <taxon>Phytoseiidae</taxon>
        <taxon>Typhlodrominae</taxon>
        <taxon>Galendromus</taxon>
    </lineage>
</organism>
<proteinExistence type="predicted"/>
<reference evidence="7" key="1">
    <citation type="submission" date="2025-08" db="UniProtKB">
        <authorList>
            <consortium name="RefSeq"/>
        </authorList>
    </citation>
    <scope>IDENTIFICATION</scope>
</reference>
<dbReference type="GeneID" id="100901396"/>
<feature type="non-terminal residue" evidence="7">
    <location>
        <position position="1"/>
    </location>
</feature>
<evidence type="ECO:0000313" key="7">
    <source>
        <dbReference type="RefSeq" id="XP_003742687.1"/>
    </source>
</evidence>
<evidence type="ECO:0000259" key="2">
    <source>
        <dbReference type="Pfam" id="PF23069"/>
    </source>
</evidence>
<evidence type="ECO:0000259" key="3">
    <source>
        <dbReference type="Pfam" id="PF23070"/>
    </source>
</evidence>
<protein>
    <submittedName>
        <fullName evidence="7">Uncharacterized protein LOC100901396</fullName>
    </submittedName>
</protein>
<evidence type="ECO:0000313" key="6">
    <source>
        <dbReference type="Proteomes" id="UP000694867"/>
    </source>
</evidence>
<accession>A0AAJ6QST3</accession>
<name>A0AAJ6QST3_9ACAR</name>
<dbReference type="RefSeq" id="XP_003742687.1">
    <property type="nucleotide sequence ID" value="XM_003742639.1"/>
</dbReference>
<feature type="domain" description="DUF7043" evidence="3">
    <location>
        <begin position="262"/>
        <end position="364"/>
    </location>
</feature>
<dbReference type="InterPro" id="IPR055470">
    <property type="entry name" value="DUF7042"/>
</dbReference>
<evidence type="ECO:0000259" key="4">
    <source>
        <dbReference type="Pfam" id="PF23071"/>
    </source>
</evidence>
<dbReference type="PANTHER" id="PTHR22255:SF4">
    <property type="entry name" value="CATION-INDEPENDENT MANNOSE-6-PHOSPHATE RECEPTOR"/>
    <property type="match status" value="1"/>
</dbReference>
<feature type="domain" description="DUF7045" evidence="5">
    <location>
        <begin position="379"/>
        <end position="480"/>
    </location>
</feature>
<feature type="domain" description="DUF7042" evidence="2">
    <location>
        <begin position="122"/>
        <end position="249"/>
    </location>
</feature>
<dbReference type="InterPro" id="IPR055471">
    <property type="entry name" value="DUF7043"/>
</dbReference>
<evidence type="ECO:0000256" key="1">
    <source>
        <dbReference type="SAM" id="MobiDB-lite"/>
    </source>
</evidence>
<keyword evidence="6" id="KW-1185">Reference proteome</keyword>
<dbReference type="Pfam" id="PF23070">
    <property type="entry name" value="DUF7043"/>
    <property type="match status" value="1"/>
</dbReference>
<dbReference type="Proteomes" id="UP000694867">
    <property type="component" value="Unplaced"/>
</dbReference>
<evidence type="ECO:0000259" key="5">
    <source>
        <dbReference type="Pfam" id="PF23073"/>
    </source>
</evidence>
<dbReference type="Pfam" id="PF23069">
    <property type="entry name" value="DUF7042"/>
    <property type="match status" value="1"/>
</dbReference>
<gene>
    <name evidence="7" type="primary">LOC100901396</name>
</gene>
<dbReference type="Pfam" id="PF23073">
    <property type="entry name" value="DUF7045"/>
    <property type="match status" value="1"/>
</dbReference>
<dbReference type="Pfam" id="PF23071">
    <property type="entry name" value="DUF7044"/>
    <property type="match status" value="1"/>
</dbReference>
<dbReference type="InterPro" id="IPR055473">
    <property type="entry name" value="DUF7045"/>
</dbReference>